<reference evidence="2" key="1">
    <citation type="submission" date="2017-12" db="EMBL/GenBank/DDBJ databases">
        <title>Sequencing the genomes of 1000 Actinobacteria strains.</title>
        <authorList>
            <person name="Klenk H.-P."/>
        </authorList>
    </citation>
    <scope>NUCLEOTIDE SEQUENCE [LARGE SCALE GENOMIC DNA]</scope>
    <source>
        <strain evidence="2">DSM 44228</strain>
    </source>
</reference>
<organism evidence="2 3">
    <name type="scientific">Saccharopolyspora spinosa</name>
    <dbReference type="NCBI Taxonomy" id="60894"/>
    <lineage>
        <taxon>Bacteria</taxon>
        <taxon>Bacillati</taxon>
        <taxon>Actinomycetota</taxon>
        <taxon>Actinomycetes</taxon>
        <taxon>Pseudonocardiales</taxon>
        <taxon>Pseudonocardiaceae</taxon>
        <taxon>Saccharopolyspora</taxon>
    </lineage>
</organism>
<dbReference type="Proteomes" id="UP000233786">
    <property type="component" value="Unassembled WGS sequence"/>
</dbReference>
<sequence>MSSPLPPPTAGSAAISMENGPPIAIEIAWGSPARHDQTMHPLTASDAGARRRTLEAS</sequence>
<evidence type="ECO:0000313" key="2">
    <source>
        <dbReference type="EMBL" id="PKW13719.1"/>
    </source>
</evidence>
<evidence type="ECO:0000313" key="3">
    <source>
        <dbReference type="Proteomes" id="UP000233786"/>
    </source>
</evidence>
<comment type="caution">
    <text evidence="2">The sequence shown here is derived from an EMBL/GenBank/DDBJ whole genome shotgun (WGS) entry which is preliminary data.</text>
</comment>
<evidence type="ECO:0000256" key="1">
    <source>
        <dbReference type="SAM" id="MobiDB-lite"/>
    </source>
</evidence>
<accession>A0A2N3XST8</accession>
<feature type="region of interest" description="Disordered" evidence="1">
    <location>
        <begin position="31"/>
        <end position="57"/>
    </location>
</feature>
<name>A0A2N3XST8_SACSN</name>
<protein>
    <submittedName>
        <fullName evidence="2">Uncharacterized protein</fullName>
    </submittedName>
</protein>
<dbReference type="EMBL" id="PJNB01000001">
    <property type="protein sequence ID" value="PKW13719.1"/>
    <property type="molecule type" value="Genomic_DNA"/>
</dbReference>
<proteinExistence type="predicted"/>
<dbReference type="STRING" id="994479.GCA_000194155_03989"/>
<gene>
    <name evidence="2" type="ORF">A8926_1272</name>
</gene>
<dbReference type="AlphaFoldDB" id="A0A2N3XST8"/>
<feature type="compositionally biased region" description="Basic and acidic residues" evidence="1">
    <location>
        <begin position="48"/>
        <end position="57"/>
    </location>
</feature>
<keyword evidence="3" id="KW-1185">Reference proteome</keyword>